<dbReference type="EMBL" id="CP021422">
    <property type="protein sequence ID" value="ASB40308.1"/>
    <property type="molecule type" value="Genomic_DNA"/>
</dbReference>
<dbReference type="Proteomes" id="UP000596035">
    <property type="component" value="Chromosome"/>
</dbReference>
<evidence type="ECO:0008006" key="5">
    <source>
        <dbReference type="Google" id="ProtNLM"/>
    </source>
</evidence>
<reference evidence="1" key="1">
    <citation type="journal article" date="2017" name="Genome Announc.">
        <title>High-Quality Whole-Genome Sequences of the Oligo-Mouse-Microbiota Bacterial Community.</title>
        <authorList>
            <person name="Garzetti D."/>
            <person name="Brugiroux S."/>
            <person name="Bunk B."/>
            <person name="Pukall R."/>
            <person name="McCoy K.D."/>
            <person name="Macpherson A.J."/>
            <person name="Stecher B."/>
        </authorList>
    </citation>
    <scope>NUCLEOTIDE SEQUENCE</scope>
    <source>
        <strain evidence="1">KB18</strain>
    </source>
</reference>
<evidence type="ECO:0000313" key="3">
    <source>
        <dbReference type="Proteomes" id="UP000196710"/>
    </source>
</evidence>
<sequence length="224" mass="24575">MDNSNILNKINAVEGFDPTPYAVDYTDLNTGETRKRLPVMAQIAWFRLKYPEGRISVQATPGKDCFVATARVYPSYKDPAEYFLAEATASRGYLEDKPSVSPREWAQTAAVGIALRNAGFGLQFSMAGDEFPDTVSEGVTTTNMPAPTEPYAVEEPAPRELTQEEKLEQAMKVPCPITKFKGKTLGEVLQLDPGAIKWVAEKFPATEKVGAAAQFIRDFALQSA</sequence>
<dbReference type="AlphaFoldDB" id="A0A1Z2XPD7"/>
<evidence type="ECO:0000313" key="1">
    <source>
        <dbReference type="EMBL" id="ASB40308.1"/>
    </source>
</evidence>
<accession>A0A1Z2XPD7</accession>
<proteinExistence type="predicted"/>
<gene>
    <name evidence="1" type="ORF">ADH66_06325</name>
    <name evidence="2" type="ORF">I5Q82_16420</name>
</gene>
<dbReference type="Proteomes" id="UP000196710">
    <property type="component" value="Chromosome"/>
</dbReference>
<evidence type="ECO:0000313" key="2">
    <source>
        <dbReference type="EMBL" id="QQR29599.1"/>
    </source>
</evidence>
<protein>
    <recommendedName>
        <fullName evidence="5">Phage recombination protein Bet</fullName>
    </recommendedName>
</protein>
<reference evidence="2 4" key="3">
    <citation type="submission" date="2020-11" db="EMBL/GenBank/DDBJ databases">
        <title>Closed and high quality bacterial genomes of the OMM12 community.</title>
        <authorList>
            <person name="Marbouty M."/>
            <person name="Lamy-Besnier Q."/>
            <person name="Debarbieux L."/>
            <person name="Koszul R."/>
        </authorList>
    </citation>
    <scope>NUCLEOTIDE SEQUENCE [LARGE SCALE GENOMIC DNA]</scope>
    <source>
        <strain evidence="2 4">KB18</strain>
    </source>
</reference>
<dbReference type="KEGG" id="amur:ADH66_06325"/>
<reference evidence="3" key="2">
    <citation type="submission" date="2017-05" db="EMBL/GenBank/DDBJ databases">
        <title>Improved OligoMM genomes.</title>
        <authorList>
            <person name="Garzetti D."/>
        </authorList>
    </citation>
    <scope>NUCLEOTIDE SEQUENCE [LARGE SCALE GENOMIC DNA]</scope>
    <source>
        <strain evidence="3">KB18</strain>
    </source>
</reference>
<evidence type="ECO:0000313" key="4">
    <source>
        <dbReference type="Proteomes" id="UP000596035"/>
    </source>
</evidence>
<organism evidence="2 4">
    <name type="scientific">Acutalibacter muris</name>
    <dbReference type="NCBI Taxonomy" id="1796620"/>
    <lineage>
        <taxon>Bacteria</taxon>
        <taxon>Bacillati</taxon>
        <taxon>Bacillota</taxon>
        <taxon>Clostridia</taxon>
        <taxon>Eubacteriales</taxon>
        <taxon>Acutalibacteraceae</taxon>
        <taxon>Acutalibacter</taxon>
    </lineage>
</organism>
<name>A0A1Z2XPD7_9FIRM</name>
<keyword evidence="3" id="KW-1185">Reference proteome</keyword>
<dbReference type="EMBL" id="CP065321">
    <property type="protein sequence ID" value="QQR29599.1"/>
    <property type="molecule type" value="Genomic_DNA"/>
</dbReference>
<dbReference type="RefSeq" id="WP_066534243.1">
    <property type="nucleotide sequence ID" value="NZ_CP021422.1"/>
</dbReference>